<feature type="region of interest" description="Disordered" evidence="1">
    <location>
        <begin position="464"/>
        <end position="538"/>
    </location>
</feature>
<feature type="region of interest" description="Disordered" evidence="1">
    <location>
        <begin position="194"/>
        <end position="236"/>
    </location>
</feature>
<dbReference type="Proteomes" id="UP001153292">
    <property type="component" value="Chromosome 28"/>
</dbReference>
<evidence type="ECO:0008006" key="4">
    <source>
        <dbReference type="Google" id="ProtNLM"/>
    </source>
</evidence>
<feature type="region of interest" description="Disordered" evidence="1">
    <location>
        <begin position="350"/>
        <end position="409"/>
    </location>
</feature>
<feature type="compositionally biased region" description="Basic and acidic residues" evidence="1">
    <location>
        <begin position="385"/>
        <end position="406"/>
    </location>
</feature>
<evidence type="ECO:0000313" key="2">
    <source>
        <dbReference type="EMBL" id="CAH2988084.1"/>
    </source>
</evidence>
<accession>A0ABN8L606</accession>
<feature type="region of interest" description="Disordered" evidence="1">
    <location>
        <begin position="289"/>
        <end position="326"/>
    </location>
</feature>
<sequence>MLVLLFLITAVSARSSANESFKDQFCTDPRTLQKHATYTEWADAYSCTRHRCQPGGRNLAIYTVGCKRVEAPESAIECEEVVEDTNMQFPFCCTRLRCLVLVRGEVWTRVLGQPWETLPAAPWSHMYKMKKPPPGDANFLPKNPSEGPVYELLSDHENNEKVLRSGKKTAAETPDCNEIVPRASVPTPDIVIALSTSNDGKDLKKKEKRERHKRGRKAQSNIFEEENADPNTNQHNEIEVDEVAVDKEKPAPADIVSEEKYFTNGYGVTQKSFKASQYHQSWTEIPSNLWSDHETPTAETETTAKDGNLTPDSAAPEEKREDKPSNLQALVDAIGTRMRDIENVVQKMSEKVHQAKPAQTEFSGEKKTMEAEISPFQPPRQHHKTDKDHAKEVKTKRPNPDGDTYKRFSVRNRGSKYLHTTEVTTEHPVFIEDTSLNGYFSDASNNLVRRANQPKEPAPVYMAPVETRRKSTHIVVSETSEETDKKHKKRIHKKKKNKGKNHKKHHKDDKKKKVNKVSSLEVEKNVVSLEDSSGIASS</sequence>
<feature type="compositionally biased region" description="Basic residues" evidence="1">
    <location>
        <begin position="486"/>
        <end position="515"/>
    </location>
</feature>
<protein>
    <recommendedName>
        <fullName evidence="4">Single domain-containing protein</fullName>
    </recommendedName>
</protein>
<name>A0ABN8L606_CHISP</name>
<proteinExistence type="predicted"/>
<keyword evidence="3" id="KW-1185">Reference proteome</keyword>
<dbReference type="EMBL" id="OU963921">
    <property type="protein sequence ID" value="CAH2988084.1"/>
    <property type="molecule type" value="Genomic_DNA"/>
</dbReference>
<gene>
    <name evidence="2" type="ORF">CHILSU_LOCUS7596</name>
</gene>
<organism evidence="2 3">
    <name type="scientific">Chilo suppressalis</name>
    <name type="common">Asiatic rice borer moth</name>
    <dbReference type="NCBI Taxonomy" id="168631"/>
    <lineage>
        <taxon>Eukaryota</taxon>
        <taxon>Metazoa</taxon>
        <taxon>Ecdysozoa</taxon>
        <taxon>Arthropoda</taxon>
        <taxon>Hexapoda</taxon>
        <taxon>Insecta</taxon>
        <taxon>Pterygota</taxon>
        <taxon>Neoptera</taxon>
        <taxon>Endopterygota</taxon>
        <taxon>Lepidoptera</taxon>
        <taxon>Glossata</taxon>
        <taxon>Ditrysia</taxon>
        <taxon>Pyraloidea</taxon>
        <taxon>Crambidae</taxon>
        <taxon>Crambinae</taxon>
        <taxon>Chilo</taxon>
    </lineage>
</organism>
<reference evidence="2" key="1">
    <citation type="submission" date="2021-12" db="EMBL/GenBank/DDBJ databases">
        <authorList>
            <person name="King R."/>
        </authorList>
    </citation>
    <scope>NUCLEOTIDE SEQUENCE</scope>
</reference>
<evidence type="ECO:0000256" key="1">
    <source>
        <dbReference type="SAM" id="MobiDB-lite"/>
    </source>
</evidence>
<feature type="compositionally biased region" description="Basic residues" evidence="1">
    <location>
        <begin position="206"/>
        <end position="217"/>
    </location>
</feature>
<evidence type="ECO:0000313" key="3">
    <source>
        <dbReference type="Proteomes" id="UP001153292"/>
    </source>
</evidence>